<protein>
    <submittedName>
        <fullName evidence="1">Uncharacterized protein</fullName>
    </submittedName>
</protein>
<accession>A0A1G2HXU4</accession>
<sequence>MIQFNKKSFSLFTLVFILVLLAYGIGYYTRSLRVDNSIVQDQIQRPVFFWETYKNNEYGFQITLTDVWKGYKVLTDQDDNWGAHSLSFEVLTKDTSYPSYSSGYATVFTIVAFPHELWTKLQKEEGPHGAYITENNDFVFAYYQWQAAPDDLWNVNFNVPEIISTFKFIQ</sequence>
<proteinExistence type="predicted"/>
<dbReference type="EMBL" id="MHOS01000040">
    <property type="protein sequence ID" value="OGZ67315.1"/>
    <property type="molecule type" value="Genomic_DNA"/>
</dbReference>
<evidence type="ECO:0000313" key="1">
    <source>
        <dbReference type="EMBL" id="OGZ67315.1"/>
    </source>
</evidence>
<gene>
    <name evidence="1" type="ORF">A3D35_01015</name>
</gene>
<dbReference type="STRING" id="1802206.A3D35_01015"/>
<dbReference type="Proteomes" id="UP000176421">
    <property type="component" value="Unassembled WGS sequence"/>
</dbReference>
<dbReference type="AlphaFoldDB" id="A0A1G2HXU4"/>
<name>A0A1G2HXU4_9BACT</name>
<organism evidence="1 2">
    <name type="scientific">Candidatus Staskawiczbacteria bacterium RIFCSPHIGHO2_02_FULL_34_9</name>
    <dbReference type="NCBI Taxonomy" id="1802206"/>
    <lineage>
        <taxon>Bacteria</taxon>
        <taxon>Candidatus Staskawicziibacteriota</taxon>
    </lineage>
</organism>
<evidence type="ECO:0000313" key="2">
    <source>
        <dbReference type="Proteomes" id="UP000176421"/>
    </source>
</evidence>
<comment type="caution">
    <text evidence="1">The sequence shown here is derived from an EMBL/GenBank/DDBJ whole genome shotgun (WGS) entry which is preliminary data.</text>
</comment>
<reference evidence="1 2" key="1">
    <citation type="journal article" date="2016" name="Nat. Commun.">
        <title>Thousands of microbial genomes shed light on interconnected biogeochemical processes in an aquifer system.</title>
        <authorList>
            <person name="Anantharaman K."/>
            <person name="Brown C.T."/>
            <person name="Hug L.A."/>
            <person name="Sharon I."/>
            <person name="Castelle C.J."/>
            <person name="Probst A.J."/>
            <person name="Thomas B.C."/>
            <person name="Singh A."/>
            <person name="Wilkins M.J."/>
            <person name="Karaoz U."/>
            <person name="Brodie E.L."/>
            <person name="Williams K.H."/>
            <person name="Hubbard S.S."/>
            <person name="Banfield J.F."/>
        </authorList>
    </citation>
    <scope>NUCLEOTIDE SEQUENCE [LARGE SCALE GENOMIC DNA]</scope>
</reference>